<gene>
    <name evidence="2" type="ORF">ACETRX_04170</name>
</gene>
<evidence type="ECO:0000256" key="1">
    <source>
        <dbReference type="SAM" id="MobiDB-lite"/>
    </source>
</evidence>
<reference evidence="2 3" key="1">
    <citation type="submission" date="2024-09" db="EMBL/GenBank/DDBJ databases">
        <title>Description of Labrys sedimenti sp. nov., isolated from a diclofenac-degrading enrichment culture, and genome-based reclassification of Labrys portucalensis as a later heterotypic synonym of Labrys neptuniae.</title>
        <authorList>
            <person name="Tancsics A."/>
            <person name="Csepanyi A."/>
        </authorList>
    </citation>
    <scope>NUCLEOTIDE SEQUENCE [LARGE SCALE GENOMIC DNA]</scope>
    <source>
        <strain evidence="2 3">LMG 23412</strain>
    </source>
</reference>
<dbReference type="EMBL" id="JBHGPK010000001">
    <property type="protein sequence ID" value="MFC2248801.1"/>
    <property type="molecule type" value="Genomic_DNA"/>
</dbReference>
<organism evidence="2 3">
    <name type="scientific">Labrys neptuniae</name>
    <dbReference type="NCBI Taxonomy" id="376174"/>
    <lineage>
        <taxon>Bacteria</taxon>
        <taxon>Pseudomonadati</taxon>
        <taxon>Pseudomonadota</taxon>
        <taxon>Alphaproteobacteria</taxon>
        <taxon>Hyphomicrobiales</taxon>
        <taxon>Xanthobacteraceae</taxon>
        <taxon>Labrys</taxon>
    </lineage>
</organism>
<sequence>MKHARAIDAATTIVLPLSPAPRRGLSCEEAAAYIGLSQTKFLELVGTGKMPKPIRIDRRVIWDMRALDSAFDQLRDEQSPQSPEDDVDGGWGDEAP</sequence>
<feature type="region of interest" description="Disordered" evidence="1">
    <location>
        <begin position="72"/>
        <end position="96"/>
    </location>
</feature>
<proteinExistence type="predicted"/>
<evidence type="ECO:0000313" key="3">
    <source>
        <dbReference type="Proteomes" id="UP001595190"/>
    </source>
</evidence>
<dbReference type="RefSeq" id="WP_394308765.1">
    <property type="nucleotide sequence ID" value="NZ_JBHGPK010000001.1"/>
</dbReference>
<protein>
    <submittedName>
        <fullName evidence="2">Helix-turn-helix transcriptional regulator</fullName>
    </submittedName>
</protein>
<dbReference type="Proteomes" id="UP001595190">
    <property type="component" value="Unassembled WGS sequence"/>
</dbReference>
<accession>A0ABV6Z9B6</accession>
<evidence type="ECO:0000313" key="2">
    <source>
        <dbReference type="EMBL" id="MFC2248801.1"/>
    </source>
</evidence>
<name>A0ABV6Z9B6_9HYPH</name>
<comment type="caution">
    <text evidence="2">The sequence shown here is derived from an EMBL/GenBank/DDBJ whole genome shotgun (WGS) entry which is preliminary data.</text>
</comment>